<dbReference type="EMBL" id="CAWUFR010001249">
    <property type="protein sequence ID" value="CAK6983252.1"/>
    <property type="molecule type" value="Genomic_DNA"/>
</dbReference>
<evidence type="ECO:0000313" key="1">
    <source>
        <dbReference type="EMBL" id="CAK6983252.1"/>
    </source>
</evidence>
<accession>A0AAV1QJU3</accession>
<reference evidence="1 2" key="1">
    <citation type="submission" date="2024-01" db="EMBL/GenBank/DDBJ databases">
        <authorList>
            <person name="Alioto T."/>
            <person name="Alioto T."/>
            <person name="Gomez Garrido J."/>
        </authorList>
    </citation>
    <scope>NUCLEOTIDE SEQUENCE [LARGE SCALE GENOMIC DNA]</scope>
</reference>
<dbReference type="AlphaFoldDB" id="A0AAV1QJU3"/>
<gene>
    <name evidence="1" type="ORF">FSCOSCO3_A028471</name>
</gene>
<proteinExistence type="predicted"/>
<sequence length="62" mass="6898">MTRDTFIELCDVLEPLVAPDVSCPREAVPTRKRVAIALYKLATCSEYRVIGETFGVSKTTVH</sequence>
<feature type="non-terminal residue" evidence="1">
    <location>
        <position position="62"/>
    </location>
</feature>
<organism evidence="1 2">
    <name type="scientific">Scomber scombrus</name>
    <name type="common">Atlantic mackerel</name>
    <name type="synonym">Scomber vernalis</name>
    <dbReference type="NCBI Taxonomy" id="13677"/>
    <lineage>
        <taxon>Eukaryota</taxon>
        <taxon>Metazoa</taxon>
        <taxon>Chordata</taxon>
        <taxon>Craniata</taxon>
        <taxon>Vertebrata</taxon>
        <taxon>Euteleostomi</taxon>
        <taxon>Actinopterygii</taxon>
        <taxon>Neopterygii</taxon>
        <taxon>Teleostei</taxon>
        <taxon>Neoteleostei</taxon>
        <taxon>Acanthomorphata</taxon>
        <taxon>Pelagiaria</taxon>
        <taxon>Scombriformes</taxon>
        <taxon>Scombridae</taxon>
        <taxon>Scomber</taxon>
    </lineage>
</organism>
<evidence type="ECO:0000313" key="2">
    <source>
        <dbReference type="Proteomes" id="UP001314229"/>
    </source>
</evidence>
<name>A0AAV1QJU3_SCOSC</name>
<protein>
    <submittedName>
        <fullName evidence="1">Uncharacterized protein LOC127529067</fullName>
    </submittedName>
</protein>
<comment type="caution">
    <text evidence="1">The sequence shown here is derived from an EMBL/GenBank/DDBJ whole genome shotgun (WGS) entry which is preliminary data.</text>
</comment>
<keyword evidence="2" id="KW-1185">Reference proteome</keyword>
<dbReference type="Proteomes" id="UP001314229">
    <property type="component" value="Unassembled WGS sequence"/>
</dbReference>